<evidence type="ECO:0000313" key="1">
    <source>
        <dbReference type="EMBL" id="GBC01692.1"/>
    </source>
</evidence>
<gene>
    <name evidence="1" type="ORF">RclHR1_00430009</name>
</gene>
<dbReference type="EMBL" id="BEXD01003668">
    <property type="protein sequence ID" value="GBC01692.1"/>
    <property type="molecule type" value="Genomic_DNA"/>
</dbReference>
<accession>A0A2Z6RYX4</accession>
<keyword evidence="2" id="KW-1185">Reference proteome</keyword>
<comment type="caution">
    <text evidence="1">The sequence shown here is derived from an EMBL/GenBank/DDBJ whole genome shotgun (WGS) entry which is preliminary data.</text>
</comment>
<protein>
    <submittedName>
        <fullName evidence="1">Uncharacterized protein</fullName>
    </submittedName>
</protein>
<evidence type="ECO:0000313" key="2">
    <source>
        <dbReference type="Proteomes" id="UP000247702"/>
    </source>
</evidence>
<name>A0A2Z6RYX4_9GLOM</name>
<dbReference type="AlphaFoldDB" id="A0A2Z6RYX4"/>
<proteinExistence type="predicted"/>
<organism evidence="1 2">
    <name type="scientific">Rhizophagus clarus</name>
    <dbReference type="NCBI Taxonomy" id="94130"/>
    <lineage>
        <taxon>Eukaryota</taxon>
        <taxon>Fungi</taxon>
        <taxon>Fungi incertae sedis</taxon>
        <taxon>Mucoromycota</taxon>
        <taxon>Glomeromycotina</taxon>
        <taxon>Glomeromycetes</taxon>
        <taxon>Glomerales</taxon>
        <taxon>Glomeraceae</taxon>
        <taxon>Rhizophagus</taxon>
    </lineage>
</organism>
<dbReference type="Proteomes" id="UP000247702">
    <property type="component" value="Unassembled WGS sequence"/>
</dbReference>
<reference evidence="1 2" key="1">
    <citation type="submission" date="2017-11" db="EMBL/GenBank/DDBJ databases">
        <title>The genome of Rhizophagus clarus HR1 reveals common genetic basis of auxotrophy among arbuscular mycorrhizal fungi.</title>
        <authorList>
            <person name="Kobayashi Y."/>
        </authorList>
    </citation>
    <scope>NUCLEOTIDE SEQUENCE [LARGE SCALE GENOMIC DNA]</scope>
    <source>
        <strain evidence="1 2">HR1</strain>
    </source>
</reference>
<dbReference type="STRING" id="94130.A0A2Z6RYX4"/>
<sequence length="131" mass="14860">MFPSITNFFFNQICSHLSLTQLLFNSPSLRLIALQQILTAMEILWTADYPSKDELTLLAPLKLYDTLLLKRIYAFSSINLLFIPNIDIKITGGYSPIIQHIPNLSKSDLTSLRAKHLLFLDQVSSEDGSFL</sequence>